<reference evidence="1 2" key="1">
    <citation type="submission" date="2024-07" db="EMBL/GenBank/DDBJ databases">
        <title>Characterization of a bacterium isolated from hydrolysated instant sea cucumber by whole-genome sequencing and metabolomics.</title>
        <authorList>
            <person name="Luo X."/>
            <person name="Zhang Z."/>
            <person name="Zheng Z."/>
            <person name="Zhang W."/>
            <person name="Ming T."/>
            <person name="Jiao L."/>
            <person name="Su X."/>
            <person name="Kong F."/>
            <person name="Xu J."/>
        </authorList>
    </citation>
    <scope>NUCLEOTIDE SEQUENCE [LARGE SCALE GENOMIC DNA]</scope>
    <source>
        <strain evidence="1 2">XL-2024</strain>
    </source>
</reference>
<protein>
    <submittedName>
        <fullName evidence="1">UPF0158 family protein</fullName>
    </submittedName>
</protein>
<evidence type="ECO:0000313" key="1">
    <source>
        <dbReference type="EMBL" id="MEX3747314.1"/>
    </source>
</evidence>
<proteinExistence type="predicted"/>
<dbReference type="Pfam" id="PF03682">
    <property type="entry name" value="UPF0158"/>
    <property type="match status" value="1"/>
</dbReference>
<dbReference type="EMBL" id="JBFRHK010000014">
    <property type="protein sequence ID" value="MEX3747314.1"/>
    <property type="molecule type" value="Genomic_DNA"/>
</dbReference>
<sequence length="136" mass="15897">MKLLDELADVFLYGNDEEMSYVLNRRTGEVLLDAPEALTGEPEIDWDDEEVAVDLVMIPSVSSSEMYDVMINFAKKQPDSIKVHLINVLNGNKPFRFFKEKINELGIEKHWYEFEQNYAKSRMTEWLEEVTTIEDN</sequence>
<dbReference type="RefSeq" id="WP_368637862.1">
    <property type="nucleotide sequence ID" value="NZ_JBFRHK010000014.1"/>
</dbReference>
<organism evidence="1 2">
    <name type="scientific">Lysinibacillus xylanilyticus</name>
    <dbReference type="NCBI Taxonomy" id="582475"/>
    <lineage>
        <taxon>Bacteria</taxon>
        <taxon>Bacillati</taxon>
        <taxon>Bacillota</taxon>
        <taxon>Bacilli</taxon>
        <taxon>Bacillales</taxon>
        <taxon>Bacillaceae</taxon>
        <taxon>Lysinibacillus</taxon>
    </lineage>
</organism>
<keyword evidence="2" id="KW-1185">Reference proteome</keyword>
<accession>A0ABV3W294</accession>
<dbReference type="InterPro" id="IPR005361">
    <property type="entry name" value="UPF0158"/>
</dbReference>
<name>A0ABV3W294_9BACI</name>
<evidence type="ECO:0000313" key="2">
    <source>
        <dbReference type="Proteomes" id="UP001558534"/>
    </source>
</evidence>
<comment type="caution">
    <text evidence="1">The sequence shown here is derived from an EMBL/GenBank/DDBJ whole genome shotgun (WGS) entry which is preliminary data.</text>
</comment>
<gene>
    <name evidence="1" type="ORF">AB1300_19580</name>
</gene>
<dbReference type="Proteomes" id="UP001558534">
    <property type="component" value="Unassembled WGS sequence"/>
</dbReference>